<dbReference type="Proteomes" id="UP000199397">
    <property type="component" value="Unassembled WGS sequence"/>
</dbReference>
<organism evidence="1 2">
    <name type="scientific">Thiothrix caldifontis</name>
    <dbReference type="NCBI Taxonomy" id="525918"/>
    <lineage>
        <taxon>Bacteria</taxon>
        <taxon>Pseudomonadati</taxon>
        <taxon>Pseudomonadota</taxon>
        <taxon>Gammaproteobacteria</taxon>
        <taxon>Thiotrichales</taxon>
        <taxon>Thiotrichaceae</taxon>
        <taxon>Thiothrix</taxon>
    </lineage>
</organism>
<evidence type="ECO:0000313" key="1">
    <source>
        <dbReference type="EMBL" id="SEB14604.1"/>
    </source>
</evidence>
<proteinExistence type="predicted"/>
<dbReference type="AlphaFoldDB" id="A0A1H4GYH4"/>
<keyword evidence="2" id="KW-1185">Reference proteome</keyword>
<sequence>MNRRVSYFKHTEFHFVTIDDVKYVSLRSLRLKERPEEGEVFQTFELTATGCNPFEIIRITSAINLIKDESLKEYLQGALLQ</sequence>
<dbReference type="STRING" id="525918.SAMN05660964_03813"/>
<protein>
    <submittedName>
        <fullName evidence="1">Uncharacterized protein</fullName>
    </submittedName>
</protein>
<evidence type="ECO:0000313" key="2">
    <source>
        <dbReference type="Proteomes" id="UP000199397"/>
    </source>
</evidence>
<accession>A0A1H4GYH4</accession>
<name>A0A1H4GYH4_9GAMM</name>
<dbReference type="EMBL" id="FNQP01000055">
    <property type="protein sequence ID" value="SEB14604.1"/>
    <property type="molecule type" value="Genomic_DNA"/>
</dbReference>
<reference evidence="1 2" key="1">
    <citation type="submission" date="2016-10" db="EMBL/GenBank/DDBJ databases">
        <authorList>
            <person name="de Groot N.N."/>
        </authorList>
    </citation>
    <scope>NUCLEOTIDE SEQUENCE [LARGE SCALE GENOMIC DNA]</scope>
    <source>
        <strain evidence="1 2">DSM 21228</strain>
    </source>
</reference>
<gene>
    <name evidence="1" type="ORF">SAMN05660964_03813</name>
</gene>